<comment type="caution">
    <text evidence="2">The sequence shown here is derived from an EMBL/GenBank/DDBJ whole genome shotgun (WGS) entry which is preliminary data.</text>
</comment>
<organism evidence="2 3">
    <name type="scientific">Halanaerobium saccharolyticum subsp. saccharolyticum DSM 6643</name>
    <dbReference type="NCBI Taxonomy" id="1293054"/>
    <lineage>
        <taxon>Bacteria</taxon>
        <taxon>Bacillati</taxon>
        <taxon>Bacillota</taxon>
        <taxon>Clostridia</taxon>
        <taxon>Halanaerobiales</taxon>
        <taxon>Halanaerobiaceae</taxon>
        <taxon>Halanaerobium</taxon>
    </lineage>
</organism>
<evidence type="ECO:0000313" key="2">
    <source>
        <dbReference type="EMBL" id="CCU80982.1"/>
    </source>
</evidence>
<evidence type="ECO:0008006" key="4">
    <source>
        <dbReference type="Google" id="ProtNLM"/>
    </source>
</evidence>
<dbReference type="InParanoid" id="M5E362"/>
<evidence type="ECO:0000256" key="1">
    <source>
        <dbReference type="SAM" id="MobiDB-lite"/>
    </source>
</evidence>
<gene>
    <name evidence="2" type="ORF">HSACCH_02481</name>
</gene>
<reference evidence="3" key="1">
    <citation type="journal article" date="2013" name="Genome Announc.">
        <title>Genome Sequence of Halanaerobium saccharolyticum subsp. saccharolyticum Strain DSM 6643T, a Halophilic Hydrogen-Producing Bacterium.</title>
        <authorList>
            <person name="Kivisto A."/>
            <person name="Larjo A."/>
            <person name="Ciranna A."/>
            <person name="Santala V."/>
            <person name="Roos C."/>
            <person name="Karp M."/>
        </authorList>
    </citation>
    <scope>NUCLEOTIDE SEQUENCE [LARGE SCALE GENOMIC DNA]</scope>
    <source>
        <strain evidence="3">DSM 6643</strain>
    </source>
</reference>
<dbReference type="RefSeq" id="WP_005490302.1">
    <property type="nucleotide sequence ID" value="NZ_CAUI01000023.1"/>
</dbReference>
<name>M5E362_9FIRM</name>
<dbReference type="AlphaFoldDB" id="M5E362"/>
<dbReference type="OrthoDB" id="9865755at2"/>
<proteinExistence type="predicted"/>
<feature type="compositionally biased region" description="Polar residues" evidence="1">
    <location>
        <begin position="92"/>
        <end position="101"/>
    </location>
</feature>
<keyword evidence="3" id="KW-1185">Reference proteome</keyword>
<accession>M5E362</accession>
<sequence length="210" mass="24318">MKNRSKIFTFGLIVLIIFTGVIYAQNKRKVKEQVDKFEITENRKKKDIKDPKIDNIEEYNESELKTESDINTELISEENTEVNTEKKITETAADSENSSDLNSKQAAAMINLEELMAFHPETQELNKKYISKKNKLKAGENSAENIEILKENYRPLVIEKTKSDLRKFAEKEGLNLLLVKDKVVFGSKTEYQDLTEVNNQTDNFKKFLNK</sequence>
<protein>
    <recommendedName>
        <fullName evidence="4">Outer membrane protein</fullName>
    </recommendedName>
</protein>
<evidence type="ECO:0000313" key="3">
    <source>
        <dbReference type="Proteomes" id="UP000012063"/>
    </source>
</evidence>
<dbReference type="EMBL" id="CAUI01000023">
    <property type="protein sequence ID" value="CCU80982.1"/>
    <property type="molecule type" value="Genomic_DNA"/>
</dbReference>
<dbReference type="Proteomes" id="UP000012063">
    <property type="component" value="Unassembled WGS sequence"/>
</dbReference>
<feature type="region of interest" description="Disordered" evidence="1">
    <location>
        <begin position="67"/>
        <end position="101"/>
    </location>
</feature>
<dbReference type="STRING" id="1293054.HSACCH_02481"/>